<protein>
    <submittedName>
        <fullName evidence="2">LysR substrate-binding domain-containing protein</fullName>
    </submittedName>
</protein>
<evidence type="ECO:0000313" key="2">
    <source>
        <dbReference type="EMBL" id="MDN0075540.1"/>
    </source>
</evidence>
<gene>
    <name evidence="2" type="ORF">QU481_11615</name>
</gene>
<name>A0ABT7XP16_9NEIS</name>
<reference evidence="2" key="1">
    <citation type="submission" date="2023-06" db="EMBL/GenBank/DDBJ databases">
        <authorList>
            <person name="Zhang S."/>
        </authorList>
    </citation>
    <scope>NUCLEOTIDE SEQUENCE</scope>
    <source>
        <strain evidence="2">SG2303</strain>
    </source>
</reference>
<proteinExistence type="predicted"/>
<dbReference type="EMBL" id="JAUEDK010000019">
    <property type="protein sequence ID" value="MDN0075540.1"/>
    <property type="molecule type" value="Genomic_DNA"/>
</dbReference>
<feature type="domain" description="LysR substrate-binding" evidence="1">
    <location>
        <begin position="2"/>
        <end position="125"/>
    </location>
</feature>
<keyword evidence="3" id="KW-1185">Reference proteome</keyword>
<comment type="caution">
    <text evidence="2">The sequence shown here is derived from an EMBL/GenBank/DDBJ whole genome shotgun (WGS) entry which is preliminary data.</text>
</comment>
<evidence type="ECO:0000313" key="3">
    <source>
        <dbReference type="Proteomes" id="UP001168540"/>
    </source>
</evidence>
<dbReference type="Pfam" id="PF03466">
    <property type="entry name" value="LysR_substrate"/>
    <property type="match status" value="1"/>
</dbReference>
<dbReference type="PANTHER" id="PTHR30427">
    <property type="entry name" value="TRANSCRIPTIONAL ACTIVATOR PROTEIN LYSR"/>
    <property type="match status" value="1"/>
</dbReference>
<evidence type="ECO:0000259" key="1">
    <source>
        <dbReference type="Pfam" id="PF03466"/>
    </source>
</evidence>
<accession>A0ABT7XP16</accession>
<dbReference type="Proteomes" id="UP001168540">
    <property type="component" value="Unassembled WGS sequence"/>
</dbReference>
<organism evidence="2 3">
    <name type="scientific">Crenobacter oryzisoli</name>
    <dbReference type="NCBI Taxonomy" id="3056844"/>
    <lineage>
        <taxon>Bacteria</taxon>
        <taxon>Pseudomonadati</taxon>
        <taxon>Pseudomonadota</taxon>
        <taxon>Betaproteobacteria</taxon>
        <taxon>Neisseriales</taxon>
        <taxon>Neisseriaceae</taxon>
        <taxon>Crenobacter</taxon>
    </lineage>
</organism>
<dbReference type="PANTHER" id="PTHR30427:SF1">
    <property type="entry name" value="TRANSCRIPTIONAL ACTIVATOR PROTEIN LYSR"/>
    <property type="match status" value="1"/>
</dbReference>
<dbReference type="Gene3D" id="3.40.190.10">
    <property type="entry name" value="Periplasmic binding protein-like II"/>
    <property type="match status" value="1"/>
</dbReference>
<dbReference type="SUPFAM" id="SSF53850">
    <property type="entry name" value="Periplasmic binding protein-like II"/>
    <property type="match status" value="1"/>
</dbReference>
<dbReference type="InterPro" id="IPR005119">
    <property type="entry name" value="LysR_subst-bd"/>
</dbReference>
<sequence>MLARAELVVIAPAASEPMTIAEFDGAPTVGFPETDHIGRLFADACAQHGVTPAVTTCVQTFQIARELVAQGGGLALVDPFTASLSSGAGIVARPLSPAIGLGVCALTVRGMAVGDSVAQMIDAFAGVAQRVVSTD</sequence>